<dbReference type="GO" id="GO:0032259">
    <property type="term" value="P:methylation"/>
    <property type="evidence" value="ECO:0007669"/>
    <property type="project" value="UniProtKB-KW"/>
</dbReference>
<dbReference type="Proteomes" id="UP000318199">
    <property type="component" value="Unassembled WGS sequence"/>
</dbReference>
<dbReference type="GO" id="GO:0008171">
    <property type="term" value="F:O-methyltransferase activity"/>
    <property type="evidence" value="ECO:0007669"/>
    <property type="project" value="TreeGrafter"/>
</dbReference>
<evidence type="ECO:0000313" key="3">
    <source>
        <dbReference type="Proteomes" id="UP000318199"/>
    </source>
</evidence>
<reference evidence="2 3" key="1">
    <citation type="submission" date="2019-07" db="EMBL/GenBank/DDBJ databases">
        <title>Caenimonas sedimenti sp. nov., isolated from activated sludge.</title>
        <authorList>
            <person name="Xu J."/>
        </authorList>
    </citation>
    <scope>NUCLEOTIDE SEQUENCE [LARGE SCALE GENOMIC DNA]</scope>
    <source>
        <strain evidence="2 3">HX-9-20</strain>
    </source>
</reference>
<dbReference type="InterPro" id="IPR053188">
    <property type="entry name" value="FkbM_Methyltransferase"/>
</dbReference>
<organism evidence="2 3">
    <name type="scientific">Caenimonas sedimenti</name>
    <dbReference type="NCBI Taxonomy" id="2596921"/>
    <lineage>
        <taxon>Bacteria</taxon>
        <taxon>Pseudomonadati</taxon>
        <taxon>Pseudomonadota</taxon>
        <taxon>Betaproteobacteria</taxon>
        <taxon>Burkholderiales</taxon>
        <taxon>Comamonadaceae</taxon>
        <taxon>Caenimonas</taxon>
    </lineage>
</organism>
<dbReference type="Pfam" id="PF05050">
    <property type="entry name" value="Methyltransf_21"/>
    <property type="match status" value="1"/>
</dbReference>
<dbReference type="EMBL" id="VOBQ01000005">
    <property type="protein sequence ID" value="TWO71937.1"/>
    <property type="molecule type" value="Genomic_DNA"/>
</dbReference>
<dbReference type="NCBIfam" id="TIGR01444">
    <property type="entry name" value="fkbM_fam"/>
    <property type="match status" value="1"/>
</dbReference>
<accession>A0A562ZU57</accession>
<dbReference type="Gene3D" id="3.40.50.150">
    <property type="entry name" value="Vaccinia Virus protein VP39"/>
    <property type="match status" value="1"/>
</dbReference>
<dbReference type="PANTHER" id="PTHR36973:SF4">
    <property type="entry name" value="NODULATION PROTEIN"/>
    <property type="match status" value="1"/>
</dbReference>
<evidence type="ECO:0000259" key="1">
    <source>
        <dbReference type="Pfam" id="PF05050"/>
    </source>
</evidence>
<protein>
    <submittedName>
        <fullName evidence="2">FkbM family methyltransferase</fullName>
    </submittedName>
</protein>
<dbReference type="PANTHER" id="PTHR36973">
    <property type="entry name" value="SLL1456 PROTEIN-RELATED"/>
    <property type="match status" value="1"/>
</dbReference>
<comment type="caution">
    <text evidence="2">The sequence shown here is derived from an EMBL/GenBank/DDBJ whole genome shotgun (WGS) entry which is preliminary data.</text>
</comment>
<name>A0A562ZU57_9BURK</name>
<dbReference type="InterPro" id="IPR006342">
    <property type="entry name" value="FkbM_mtfrase"/>
</dbReference>
<gene>
    <name evidence="2" type="ORF">FN976_08080</name>
</gene>
<keyword evidence="2" id="KW-0808">Transferase</keyword>
<dbReference type="OrthoDB" id="255821at2"/>
<keyword evidence="3" id="KW-1185">Reference proteome</keyword>
<feature type="domain" description="Methyltransferase FkbM" evidence="1">
    <location>
        <begin position="18"/>
        <end position="185"/>
    </location>
</feature>
<evidence type="ECO:0000313" key="2">
    <source>
        <dbReference type="EMBL" id="TWO71937.1"/>
    </source>
</evidence>
<proteinExistence type="predicted"/>
<keyword evidence="2" id="KW-0489">Methyltransferase</keyword>
<dbReference type="AlphaFoldDB" id="A0A562ZU57"/>
<dbReference type="SUPFAM" id="SSF53335">
    <property type="entry name" value="S-adenosyl-L-methionine-dependent methyltransferases"/>
    <property type="match status" value="1"/>
</dbReference>
<dbReference type="RefSeq" id="WP_145892496.1">
    <property type="nucleotide sequence ID" value="NZ_VOBQ01000005.1"/>
</dbReference>
<dbReference type="InterPro" id="IPR029063">
    <property type="entry name" value="SAM-dependent_MTases_sf"/>
</dbReference>
<sequence length="282" mass="31678">MWSARALFQEALMVHVVDVGAALAEHPNYQPLIDAGAARLSGFEPTPEECEKLNAKYGAPHRIHPVFVGNGQTQTYHETNVGLTGSLFEPHNELNSKFQQLAELMQVVARHEVQTTRLDDVEGLVDVDMVKIDVQGAELQVFQHAPRVLSEAVLIQTEVEFVPLYKDQPLFADVDAHLRAAGYQLHTFLGFGSRAFKPLAKNNQPYDGFRQILWSDAVYVRDFMHLDRLADGKLKKLAVLLHDVYQSPDLCHHVLEALDRRGGGQRYAPRYLQQLTAPAPRP</sequence>